<name>A0ABU7L146_9ACTN</name>
<evidence type="ECO:0000256" key="3">
    <source>
        <dbReference type="ARBA" id="ARBA00023163"/>
    </source>
</evidence>
<evidence type="ECO:0000259" key="4">
    <source>
        <dbReference type="PROSITE" id="PS51118"/>
    </source>
</evidence>
<keyword evidence="1" id="KW-0805">Transcription regulation</keyword>
<dbReference type="PROSITE" id="PS51118">
    <property type="entry name" value="HTH_HXLR"/>
    <property type="match status" value="1"/>
</dbReference>
<evidence type="ECO:0000256" key="1">
    <source>
        <dbReference type="ARBA" id="ARBA00023015"/>
    </source>
</evidence>
<dbReference type="Gene3D" id="1.10.10.10">
    <property type="entry name" value="Winged helix-like DNA-binding domain superfamily/Winged helix DNA-binding domain"/>
    <property type="match status" value="1"/>
</dbReference>
<dbReference type="Pfam" id="PF01638">
    <property type="entry name" value="HxlR"/>
    <property type="match status" value="1"/>
</dbReference>
<comment type="caution">
    <text evidence="5">The sequence shown here is derived from an EMBL/GenBank/DDBJ whole genome shotgun (WGS) entry which is preliminary data.</text>
</comment>
<accession>A0ABU7L146</accession>
<evidence type="ECO:0000313" key="6">
    <source>
        <dbReference type="Proteomes" id="UP001348641"/>
    </source>
</evidence>
<evidence type="ECO:0000256" key="2">
    <source>
        <dbReference type="ARBA" id="ARBA00023125"/>
    </source>
</evidence>
<sequence length="129" mass="13786">MKTSQENPAAPWPRGEVLSSDCPSRRLLGDITSKWGVLVLISLAEGPLRWSGLLRAIGGISEKMLAQTLRTFEADGLVLRDARPVVPPHVVYSLTAEGREVTALLLPLVEWAQDHVAAPGTGAGPGRDV</sequence>
<organism evidence="5 6">
    <name type="scientific">Nocardiopsis tropica</name>
    <dbReference type="NCBI Taxonomy" id="109330"/>
    <lineage>
        <taxon>Bacteria</taxon>
        <taxon>Bacillati</taxon>
        <taxon>Actinomycetota</taxon>
        <taxon>Actinomycetes</taxon>
        <taxon>Streptosporangiales</taxon>
        <taxon>Nocardiopsidaceae</taxon>
        <taxon>Nocardiopsis</taxon>
    </lineage>
</organism>
<gene>
    <name evidence="5" type="ORF">Q8A49_31615</name>
</gene>
<protein>
    <submittedName>
        <fullName evidence="5">Helix-turn-helix domain-containing protein</fullName>
    </submittedName>
</protein>
<feature type="domain" description="HTH hxlR-type" evidence="4">
    <location>
        <begin position="22"/>
        <end position="120"/>
    </location>
</feature>
<dbReference type="RefSeq" id="WP_330161849.1">
    <property type="nucleotide sequence ID" value="NZ_BAAAJA010000008.1"/>
</dbReference>
<proteinExistence type="predicted"/>
<dbReference type="InterPro" id="IPR002577">
    <property type="entry name" value="HTH_HxlR"/>
</dbReference>
<dbReference type="InterPro" id="IPR036390">
    <property type="entry name" value="WH_DNA-bd_sf"/>
</dbReference>
<keyword evidence="3" id="KW-0804">Transcription</keyword>
<keyword evidence="2" id="KW-0238">DNA-binding</keyword>
<reference evidence="5 6" key="1">
    <citation type="submission" date="2023-07" db="EMBL/GenBank/DDBJ databases">
        <authorList>
            <person name="Girao M."/>
            <person name="Carvalho M.F."/>
        </authorList>
    </citation>
    <scope>NUCLEOTIDE SEQUENCE [LARGE SCALE GENOMIC DNA]</scope>
    <source>
        <strain evidence="5 6">66/93</strain>
    </source>
</reference>
<dbReference type="PANTHER" id="PTHR33204:SF37">
    <property type="entry name" value="HTH-TYPE TRANSCRIPTIONAL REGULATOR YODB"/>
    <property type="match status" value="1"/>
</dbReference>
<dbReference type="EMBL" id="JAUUCC010000145">
    <property type="protein sequence ID" value="MEE2055057.1"/>
    <property type="molecule type" value="Genomic_DNA"/>
</dbReference>
<evidence type="ECO:0000313" key="5">
    <source>
        <dbReference type="EMBL" id="MEE2055057.1"/>
    </source>
</evidence>
<dbReference type="SUPFAM" id="SSF46785">
    <property type="entry name" value="Winged helix' DNA-binding domain"/>
    <property type="match status" value="1"/>
</dbReference>
<dbReference type="Proteomes" id="UP001348641">
    <property type="component" value="Unassembled WGS sequence"/>
</dbReference>
<dbReference type="PANTHER" id="PTHR33204">
    <property type="entry name" value="TRANSCRIPTIONAL REGULATOR, MARR FAMILY"/>
    <property type="match status" value="1"/>
</dbReference>
<dbReference type="InterPro" id="IPR036388">
    <property type="entry name" value="WH-like_DNA-bd_sf"/>
</dbReference>